<evidence type="ECO:0000256" key="8">
    <source>
        <dbReference type="ARBA" id="ARBA00037847"/>
    </source>
</evidence>
<evidence type="ECO:0000313" key="14">
    <source>
        <dbReference type="Proteomes" id="UP000693970"/>
    </source>
</evidence>
<dbReference type="Pfam" id="PF02225">
    <property type="entry name" value="PA"/>
    <property type="match status" value="1"/>
</dbReference>
<feature type="domain" description="PA" evidence="11">
    <location>
        <begin position="87"/>
        <end position="148"/>
    </location>
</feature>
<evidence type="ECO:0000256" key="7">
    <source>
        <dbReference type="ARBA" id="ARBA00023180"/>
    </source>
</evidence>
<keyword evidence="4" id="KW-0677">Repeat</keyword>
<reference evidence="13" key="1">
    <citation type="journal article" date="2021" name="Sci. Rep.">
        <title>Diploid genomic architecture of Nitzschia inconspicua, an elite biomass production diatom.</title>
        <authorList>
            <person name="Oliver A."/>
            <person name="Podell S."/>
            <person name="Pinowska A."/>
            <person name="Traller J.C."/>
            <person name="Smith S.R."/>
            <person name="McClure R."/>
            <person name="Beliaev A."/>
            <person name="Bohutskyi P."/>
            <person name="Hill E.A."/>
            <person name="Rabines A."/>
            <person name="Zheng H."/>
            <person name="Allen L.Z."/>
            <person name="Kuo A."/>
            <person name="Grigoriev I.V."/>
            <person name="Allen A.E."/>
            <person name="Hazlebeck D."/>
            <person name="Allen E.E."/>
        </authorList>
    </citation>
    <scope>NUCLEOTIDE SEQUENCE</scope>
    <source>
        <strain evidence="13">Hildebrandi</strain>
    </source>
</reference>
<proteinExistence type="predicted"/>
<comment type="subcellular location">
    <subcellularLocation>
        <location evidence="8">Endomembrane system</location>
        <topology evidence="8">Single-pass membrane protein</topology>
    </subcellularLocation>
    <subcellularLocation>
        <location evidence="1">Membrane</location>
        <topology evidence="1">Single-pass type I membrane protein</topology>
    </subcellularLocation>
</comment>
<gene>
    <name evidence="13" type="ORF">IV203_017889</name>
</gene>
<dbReference type="OrthoDB" id="10045365at2759"/>
<feature type="region of interest" description="Disordered" evidence="9">
    <location>
        <begin position="418"/>
        <end position="444"/>
    </location>
</feature>
<evidence type="ECO:0000256" key="4">
    <source>
        <dbReference type="ARBA" id="ARBA00022737"/>
    </source>
</evidence>
<accession>A0A9K3M0N6</accession>
<keyword evidence="14" id="KW-1185">Reference proteome</keyword>
<keyword evidence="6 10" id="KW-0472">Membrane</keyword>
<keyword evidence="3" id="KW-0732">Signal</keyword>
<evidence type="ECO:0000259" key="12">
    <source>
        <dbReference type="Pfam" id="PF25011"/>
    </source>
</evidence>
<dbReference type="InterPro" id="IPR056858">
    <property type="entry name" value="VSR_TRX"/>
</dbReference>
<dbReference type="GO" id="GO:0016020">
    <property type="term" value="C:membrane"/>
    <property type="evidence" value="ECO:0007669"/>
    <property type="project" value="UniProtKB-SubCell"/>
</dbReference>
<evidence type="ECO:0000256" key="9">
    <source>
        <dbReference type="SAM" id="MobiDB-lite"/>
    </source>
</evidence>
<dbReference type="PANTHER" id="PTHR22702:SF1">
    <property type="entry name" value="PROTEASE-ASSOCIATED DOMAIN-CONTAINING PROTEIN 1"/>
    <property type="match status" value="1"/>
</dbReference>
<feature type="transmembrane region" description="Helical" evidence="10">
    <location>
        <begin position="447"/>
        <end position="467"/>
    </location>
</feature>
<evidence type="ECO:0000256" key="6">
    <source>
        <dbReference type="ARBA" id="ARBA00023136"/>
    </source>
</evidence>
<evidence type="ECO:0000256" key="1">
    <source>
        <dbReference type="ARBA" id="ARBA00004479"/>
    </source>
</evidence>
<dbReference type="EMBL" id="JAGRRH010000003">
    <property type="protein sequence ID" value="KAG7371747.1"/>
    <property type="molecule type" value="Genomic_DNA"/>
</dbReference>
<name>A0A9K3M0N6_9STRA</name>
<evidence type="ECO:0000256" key="10">
    <source>
        <dbReference type="SAM" id="Phobius"/>
    </source>
</evidence>
<keyword evidence="5 10" id="KW-1133">Transmembrane helix</keyword>
<evidence type="ECO:0000259" key="11">
    <source>
        <dbReference type="Pfam" id="PF02225"/>
    </source>
</evidence>
<evidence type="ECO:0000256" key="2">
    <source>
        <dbReference type="ARBA" id="ARBA00022692"/>
    </source>
</evidence>
<dbReference type="AlphaFoldDB" id="A0A9K3M0N6"/>
<dbReference type="PANTHER" id="PTHR22702">
    <property type="entry name" value="PROTEASE-ASSOCIATED DOMAIN-CONTAINING PROTEIN"/>
    <property type="match status" value="1"/>
</dbReference>
<dbReference type="InterPro" id="IPR003137">
    <property type="entry name" value="PA_domain"/>
</dbReference>
<dbReference type="Proteomes" id="UP000693970">
    <property type="component" value="Unassembled WGS sequence"/>
</dbReference>
<evidence type="ECO:0000256" key="3">
    <source>
        <dbReference type="ARBA" id="ARBA00022729"/>
    </source>
</evidence>
<comment type="caution">
    <text evidence="13">The sequence shown here is derived from an EMBL/GenBank/DDBJ whole genome shotgun (WGS) entry which is preliminary data.</text>
</comment>
<dbReference type="GO" id="GO:0012505">
    <property type="term" value="C:endomembrane system"/>
    <property type="evidence" value="ECO:0007669"/>
    <property type="project" value="UniProtKB-SubCell"/>
</dbReference>
<organism evidence="13 14">
    <name type="scientific">Nitzschia inconspicua</name>
    <dbReference type="NCBI Taxonomy" id="303405"/>
    <lineage>
        <taxon>Eukaryota</taxon>
        <taxon>Sar</taxon>
        <taxon>Stramenopiles</taxon>
        <taxon>Ochrophyta</taxon>
        <taxon>Bacillariophyta</taxon>
        <taxon>Bacillariophyceae</taxon>
        <taxon>Bacillariophycidae</taxon>
        <taxon>Bacillariales</taxon>
        <taxon>Bacillariaceae</taxon>
        <taxon>Nitzschia</taxon>
    </lineage>
</organism>
<reference evidence="13" key="2">
    <citation type="submission" date="2021-04" db="EMBL/GenBank/DDBJ databases">
        <authorList>
            <person name="Podell S."/>
        </authorList>
    </citation>
    <scope>NUCLEOTIDE SEQUENCE</scope>
    <source>
        <strain evidence="13">Hildebrandi</strain>
    </source>
</reference>
<sequence length="491" mass="55509">MMVSSVTAYFPANESSYLNFHIPHSLRHNETYPHRSAMFGSHYTFMWGQEGSMVLPVKLALGDMDLCWEPSPKTVHEWKLPKDSAYILMAERGGDCTFVKKVRTAQIIGAAAVLIADSSDHLPDTMANDGSGQDISIPSMLIGKDTYEQVKEVLDMHNHTGHVVAELAWHTPKFENRVVLDFWHSPIDTHIKEFMANFSTLAQSFDLSTNKDDHNDLLEFRAHPILLDGKEMGCMFGSDETPNDPCYELCTNGGRYCHVSHRHTQGRDIVKEALRRLCISHQNPNQHVYWQYLNFFSEHCWDSDYFANDACILNAFKHAEIDQSKINDCIEVSGNPEKDVLNSFLQEQLEKQKHMGIITSPTLLINRDRTMLWGGLTPRNVLAALCETFEYGEKPHVCYACMTCGDPVACAQRSPMKCEEGDGKETEDPNAHKNTDHHPSTKKKSHWGRWLFGMMLVGGCVGAFIYYKRQQDGVDGLGSYSLQDAFLTDSG</sequence>
<keyword evidence="7" id="KW-0325">Glycoprotein</keyword>
<keyword evidence="2 10" id="KW-0812">Transmembrane</keyword>
<dbReference type="Pfam" id="PF25011">
    <property type="entry name" value="VSR_TRX"/>
    <property type="match status" value="1"/>
</dbReference>
<feature type="compositionally biased region" description="Basic and acidic residues" evidence="9">
    <location>
        <begin position="418"/>
        <end position="439"/>
    </location>
</feature>
<evidence type="ECO:0000256" key="5">
    <source>
        <dbReference type="ARBA" id="ARBA00022989"/>
    </source>
</evidence>
<evidence type="ECO:0000313" key="13">
    <source>
        <dbReference type="EMBL" id="KAG7371747.1"/>
    </source>
</evidence>
<feature type="domain" description="Vacuolar sorting receptor thioredoxin-like" evidence="12">
    <location>
        <begin position="181"/>
        <end position="386"/>
    </location>
</feature>
<protein>
    <submittedName>
        <fullName evidence="13">PA domain containing protein</fullName>
    </submittedName>
</protein>